<keyword evidence="3" id="KW-1185">Reference proteome</keyword>
<feature type="compositionally biased region" description="Basic and acidic residues" evidence="1">
    <location>
        <begin position="35"/>
        <end position="45"/>
    </location>
</feature>
<dbReference type="KEGG" id="adl:AURDEDRAFT_174617"/>
<sequence length="674" mass="74144">MSAPGAPNTPVLPVECAPYASGPPVSDLDVLSGRLEGESERDGCTPRRWPGRSGVYMQSADSCKEDPERPALDASVEELQAARRSAEVLISQILPTFSAKGDDRVLSVCVDIVDLVQLAARSTDSRDLNPDRFYRASALSAKRKPTSCDRSSGDASSPRLPLKRIKLGSSPLPDLTQPQSDLLLDALPPAVTYLTRRSGLDGPIAQASGNGGISGDMHFPPLGRNRPPLTKKRQQRMCDLACTARRNLQRTTDVVFPFVTDSLNTMAVPAFESTNVTKSGNHGFIPRWRRDAVRNVFGTPRLVELLEKMQLVHYNFDDESDTAICDRNGRCISFRSKVVADIRSGESLINKLTDEVQLFIANCPISAKDREGNMRGQHFFCIMGIHRQYAQQPYETSFQRKYRQHIDWIMSPGSALSRYTLLLTNLIERRFPSLAQRMLNNAKRHYKHSSIDGKPITPGFGLFWNCCINAPSPEAGIERVVAAPHADSKNVAALFCALLAFWADGLVSEDEWSWLVLWDLGIRRHPSLDTSARSAISLSGPCELYGPPHGKARSQLSVAAPSSAPRTALTLSEVRRLRAQFSRVPRIRLPVSLLLSLSLSLALSSSARSAILLPGPCKFWGTLHSNARSQLAAAEPSSASWTALMLSEVKRLQPEFLRVPPIRLSPALALSFSF</sequence>
<dbReference type="InParanoid" id="J0D958"/>
<dbReference type="Proteomes" id="UP000006514">
    <property type="component" value="Unassembled WGS sequence"/>
</dbReference>
<feature type="region of interest" description="Disordered" evidence="1">
    <location>
        <begin position="1"/>
        <end position="51"/>
    </location>
</feature>
<protein>
    <submittedName>
        <fullName evidence="2">Uncharacterized protein</fullName>
    </submittedName>
</protein>
<proteinExistence type="predicted"/>
<dbReference type="AlphaFoldDB" id="J0D958"/>
<organism evidence="2 3">
    <name type="scientific">Auricularia subglabra (strain TFB-10046 / SS5)</name>
    <name type="common">White-rot fungus</name>
    <name type="synonym">Auricularia delicata (strain TFB10046)</name>
    <dbReference type="NCBI Taxonomy" id="717982"/>
    <lineage>
        <taxon>Eukaryota</taxon>
        <taxon>Fungi</taxon>
        <taxon>Dikarya</taxon>
        <taxon>Basidiomycota</taxon>
        <taxon>Agaricomycotina</taxon>
        <taxon>Agaricomycetes</taxon>
        <taxon>Auriculariales</taxon>
        <taxon>Auriculariaceae</taxon>
        <taxon>Auricularia</taxon>
    </lineage>
</organism>
<name>J0D958_AURST</name>
<evidence type="ECO:0000256" key="1">
    <source>
        <dbReference type="SAM" id="MobiDB-lite"/>
    </source>
</evidence>
<evidence type="ECO:0000313" key="3">
    <source>
        <dbReference type="Proteomes" id="UP000006514"/>
    </source>
</evidence>
<reference evidence="3" key="1">
    <citation type="journal article" date="2012" name="Science">
        <title>The Paleozoic origin of enzymatic lignin decomposition reconstructed from 31 fungal genomes.</title>
        <authorList>
            <person name="Floudas D."/>
            <person name="Binder M."/>
            <person name="Riley R."/>
            <person name="Barry K."/>
            <person name="Blanchette R.A."/>
            <person name="Henrissat B."/>
            <person name="Martinez A.T."/>
            <person name="Otillar R."/>
            <person name="Spatafora J.W."/>
            <person name="Yadav J.S."/>
            <person name="Aerts A."/>
            <person name="Benoit I."/>
            <person name="Boyd A."/>
            <person name="Carlson A."/>
            <person name="Copeland A."/>
            <person name="Coutinho P.M."/>
            <person name="de Vries R.P."/>
            <person name="Ferreira P."/>
            <person name="Findley K."/>
            <person name="Foster B."/>
            <person name="Gaskell J."/>
            <person name="Glotzer D."/>
            <person name="Gorecki P."/>
            <person name="Heitman J."/>
            <person name="Hesse C."/>
            <person name="Hori C."/>
            <person name="Igarashi K."/>
            <person name="Jurgens J.A."/>
            <person name="Kallen N."/>
            <person name="Kersten P."/>
            <person name="Kohler A."/>
            <person name="Kuees U."/>
            <person name="Kumar T.K.A."/>
            <person name="Kuo A."/>
            <person name="LaButti K."/>
            <person name="Larrondo L.F."/>
            <person name="Lindquist E."/>
            <person name="Ling A."/>
            <person name="Lombard V."/>
            <person name="Lucas S."/>
            <person name="Lundell T."/>
            <person name="Martin R."/>
            <person name="McLaughlin D.J."/>
            <person name="Morgenstern I."/>
            <person name="Morin E."/>
            <person name="Murat C."/>
            <person name="Nagy L.G."/>
            <person name="Nolan M."/>
            <person name="Ohm R.A."/>
            <person name="Patyshakuliyeva A."/>
            <person name="Rokas A."/>
            <person name="Ruiz-Duenas F.J."/>
            <person name="Sabat G."/>
            <person name="Salamov A."/>
            <person name="Samejima M."/>
            <person name="Schmutz J."/>
            <person name="Slot J.C."/>
            <person name="St John F."/>
            <person name="Stenlid J."/>
            <person name="Sun H."/>
            <person name="Sun S."/>
            <person name="Syed K."/>
            <person name="Tsang A."/>
            <person name="Wiebenga A."/>
            <person name="Young D."/>
            <person name="Pisabarro A."/>
            <person name="Eastwood D.C."/>
            <person name="Martin F."/>
            <person name="Cullen D."/>
            <person name="Grigoriev I.V."/>
            <person name="Hibbett D.S."/>
        </authorList>
    </citation>
    <scope>NUCLEOTIDE SEQUENCE [LARGE SCALE GENOMIC DNA]</scope>
    <source>
        <strain evidence="3">TFB10046</strain>
    </source>
</reference>
<feature type="region of interest" description="Disordered" evidence="1">
    <location>
        <begin position="144"/>
        <end position="174"/>
    </location>
</feature>
<gene>
    <name evidence="2" type="ORF">AURDEDRAFT_174617</name>
</gene>
<dbReference type="EMBL" id="JH687865">
    <property type="protein sequence ID" value="EJD36301.1"/>
    <property type="molecule type" value="Genomic_DNA"/>
</dbReference>
<accession>J0D958</accession>
<dbReference type="OrthoDB" id="3266461at2759"/>
<evidence type="ECO:0000313" key="2">
    <source>
        <dbReference type="EMBL" id="EJD36301.1"/>
    </source>
</evidence>